<evidence type="ECO:0000259" key="10">
    <source>
        <dbReference type="PROSITE" id="PS50885"/>
    </source>
</evidence>
<keyword evidence="8" id="KW-1133">Transmembrane helix</keyword>
<sequence>MRFSIRFKLLAGFISVALLLVLTGVIAIFAMSGMGDKAREMNDRWMPSVALLAILNGEVSDIERLALNIIVETDADEVDKMDSALNDLLDKIKTEREQYAAMAQTEEEKMLFEEFGKSLDLYLAKMPEFVAYGKENNFDRASELHTTAYPLWYTANENITKLIQLGIEGSTTAADESVDLAVTSTNAITAVVIFAVLLALVIAYLIAQMVSKAVLKVSRAAEQIAGGDLTGEMIVIKNRDEIGDLAKSFNAMTHSLREVINSVSMTSSLVAASSEELMASAEQNSKASEQISETVEELAVGTSEQVDMVKRSSQAIEEMSIGVEQIALRAQSVSTSALDAAAQSSEGNRTIQQAVVQMDSIQRSISSLAELVTGLGERSDEIGKITDVITAIATQTNLLALNAAIEAARAGDHGRGFAVVADEVRKLAEQSSASALQITGIVSVIQKDTINAVQAVTMNRQEVSQGIAVVTNAGEAFEQILDAVNKVAGEIQEVSASAEQMAASTDEVVGFVKQISHIAEEASGGAHNVSAATEEQLASMEEIASSAASLSSMAEELQDKISRFKV</sequence>
<proteinExistence type="inferred from homology"/>
<dbReference type="RefSeq" id="WP_046231750.1">
    <property type="nucleotide sequence ID" value="NZ_FONN01000006.1"/>
</dbReference>
<evidence type="ECO:0000256" key="1">
    <source>
        <dbReference type="ARBA" id="ARBA00004236"/>
    </source>
</evidence>
<reference evidence="12" key="1">
    <citation type="submission" date="2016-10" db="EMBL/GenBank/DDBJ databases">
        <authorList>
            <person name="Varghese N."/>
            <person name="Submissions S."/>
        </authorList>
    </citation>
    <scope>NUCLEOTIDE SEQUENCE [LARGE SCALE GENOMIC DNA]</scope>
    <source>
        <strain evidence="12">CGMCC 1.10223</strain>
    </source>
</reference>
<organism evidence="11 12">
    <name type="scientific">Paenibacillus algorifonticola</name>
    <dbReference type="NCBI Taxonomy" id="684063"/>
    <lineage>
        <taxon>Bacteria</taxon>
        <taxon>Bacillati</taxon>
        <taxon>Bacillota</taxon>
        <taxon>Bacilli</taxon>
        <taxon>Bacillales</taxon>
        <taxon>Paenibacillaceae</taxon>
        <taxon>Paenibacillus</taxon>
    </lineage>
</organism>
<dbReference type="OrthoDB" id="358716at2"/>
<dbReference type="InterPro" id="IPR003660">
    <property type="entry name" value="HAMP_dom"/>
</dbReference>
<evidence type="ECO:0000313" key="11">
    <source>
        <dbReference type="EMBL" id="SFE75715.1"/>
    </source>
</evidence>
<dbReference type="InterPro" id="IPR024478">
    <property type="entry name" value="HlyB_4HB_MCP"/>
</dbReference>
<keyword evidence="8" id="KW-0812">Transmembrane</keyword>
<keyword evidence="3 8" id="KW-0472">Membrane</keyword>
<evidence type="ECO:0000256" key="3">
    <source>
        <dbReference type="ARBA" id="ARBA00023136"/>
    </source>
</evidence>
<dbReference type="GO" id="GO:0007165">
    <property type="term" value="P:signal transduction"/>
    <property type="evidence" value="ECO:0007669"/>
    <property type="project" value="UniProtKB-KW"/>
</dbReference>
<dbReference type="Gene3D" id="1.10.287.950">
    <property type="entry name" value="Methyl-accepting chemotaxis protein"/>
    <property type="match status" value="1"/>
</dbReference>
<evidence type="ECO:0000256" key="6">
    <source>
        <dbReference type="PROSITE-ProRule" id="PRU00284"/>
    </source>
</evidence>
<dbReference type="PROSITE" id="PS50111">
    <property type="entry name" value="CHEMOTAXIS_TRANSDUC_2"/>
    <property type="match status" value="1"/>
</dbReference>
<dbReference type="SUPFAM" id="SSF58104">
    <property type="entry name" value="Methyl-accepting chemotaxis protein (MCP) signaling domain"/>
    <property type="match status" value="1"/>
</dbReference>
<evidence type="ECO:0000256" key="2">
    <source>
        <dbReference type="ARBA" id="ARBA00022475"/>
    </source>
</evidence>
<gene>
    <name evidence="11" type="ORF">SAMN04487969_106121</name>
</gene>
<comment type="subcellular location">
    <subcellularLocation>
        <location evidence="1">Cell membrane</location>
    </subcellularLocation>
</comment>
<dbReference type="EMBL" id="FONN01000006">
    <property type="protein sequence ID" value="SFE75715.1"/>
    <property type="molecule type" value="Genomic_DNA"/>
</dbReference>
<keyword evidence="7" id="KW-0175">Coiled coil</keyword>
<evidence type="ECO:0000256" key="5">
    <source>
        <dbReference type="ARBA" id="ARBA00029447"/>
    </source>
</evidence>
<dbReference type="PROSITE" id="PS50885">
    <property type="entry name" value="HAMP"/>
    <property type="match status" value="1"/>
</dbReference>
<accession>A0A1I2D5E0</accession>
<feature type="domain" description="HAMP" evidence="10">
    <location>
        <begin position="208"/>
        <end position="261"/>
    </location>
</feature>
<protein>
    <submittedName>
        <fullName evidence="11">Methyl-accepting chemotaxis protein</fullName>
    </submittedName>
</protein>
<dbReference type="SMART" id="SM00283">
    <property type="entry name" value="MA"/>
    <property type="match status" value="1"/>
</dbReference>
<dbReference type="GO" id="GO:0005886">
    <property type="term" value="C:plasma membrane"/>
    <property type="evidence" value="ECO:0007669"/>
    <property type="project" value="UniProtKB-SubCell"/>
</dbReference>
<feature type="coiled-coil region" evidence="7">
    <location>
        <begin position="78"/>
        <end position="109"/>
    </location>
</feature>
<evidence type="ECO:0000256" key="4">
    <source>
        <dbReference type="ARBA" id="ARBA00023224"/>
    </source>
</evidence>
<dbReference type="SMART" id="SM00304">
    <property type="entry name" value="HAMP"/>
    <property type="match status" value="2"/>
</dbReference>
<name>A0A1I2D5E0_9BACL</name>
<dbReference type="Pfam" id="PF00672">
    <property type="entry name" value="HAMP"/>
    <property type="match status" value="1"/>
</dbReference>
<dbReference type="Proteomes" id="UP000183410">
    <property type="component" value="Unassembled WGS sequence"/>
</dbReference>
<dbReference type="CDD" id="cd11386">
    <property type="entry name" value="MCP_signal"/>
    <property type="match status" value="1"/>
</dbReference>
<keyword evidence="4 6" id="KW-0807">Transducer</keyword>
<feature type="transmembrane region" description="Helical" evidence="8">
    <location>
        <begin position="187"/>
        <end position="207"/>
    </location>
</feature>
<feature type="domain" description="Methyl-accepting transducer" evidence="9">
    <location>
        <begin position="280"/>
        <end position="516"/>
    </location>
</feature>
<dbReference type="InterPro" id="IPR004089">
    <property type="entry name" value="MCPsignal_dom"/>
</dbReference>
<dbReference type="CDD" id="cd06225">
    <property type="entry name" value="HAMP"/>
    <property type="match status" value="1"/>
</dbReference>
<evidence type="ECO:0000313" key="12">
    <source>
        <dbReference type="Proteomes" id="UP000183410"/>
    </source>
</evidence>
<comment type="similarity">
    <text evidence="5">Belongs to the methyl-accepting chemotaxis (MCP) protein family.</text>
</comment>
<evidence type="ECO:0000259" key="9">
    <source>
        <dbReference type="PROSITE" id="PS50111"/>
    </source>
</evidence>
<dbReference type="AlphaFoldDB" id="A0A1I2D5E0"/>
<dbReference type="PANTHER" id="PTHR32089:SF112">
    <property type="entry name" value="LYSOZYME-LIKE PROTEIN-RELATED"/>
    <property type="match status" value="1"/>
</dbReference>
<dbReference type="Pfam" id="PF12729">
    <property type="entry name" value="4HB_MCP_1"/>
    <property type="match status" value="1"/>
</dbReference>
<dbReference type="Gene3D" id="6.10.340.10">
    <property type="match status" value="1"/>
</dbReference>
<dbReference type="PANTHER" id="PTHR32089">
    <property type="entry name" value="METHYL-ACCEPTING CHEMOTAXIS PROTEIN MCPB"/>
    <property type="match status" value="1"/>
</dbReference>
<dbReference type="Pfam" id="PF00015">
    <property type="entry name" value="MCPsignal"/>
    <property type="match status" value="1"/>
</dbReference>
<evidence type="ECO:0000256" key="8">
    <source>
        <dbReference type="SAM" id="Phobius"/>
    </source>
</evidence>
<evidence type="ECO:0000256" key="7">
    <source>
        <dbReference type="SAM" id="Coils"/>
    </source>
</evidence>
<keyword evidence="12" id="KW-1185">Reference proteome</keyword>
<keyword evidence="2" id="KW-1003">Cell membrane</keyword>